<dbReference type="Gramene" id="TraesCAD_scaffold_077805_01G000100.1">
    <property type="protein sequence ID" value="TraesCAD_scaffold_077805_01G000100.1"/>
    <property type="gene ID" value="TraesCAD_scaffold_077805_01G000100"/>
</dbReference>
<dbReference type="Gramene" id="TraesRN3B0101487500.1">
    <property type="protein sequence ID" value="TraesRN3B0101487500.1"/>
    <property type="gene ID" value="TraesRN3B0101487500"/>
</dbReference>
<dbReference type="Gramene" id="TraesJAG3B03G01796830.1">
    <property type="protein sequence ID" value="TraesJAG3B03G01796830.1.CDS1"/>
    <property type="gene ID" value="TraesJAG3B03G01796830"/>
</dbReference>
<feature type="domain" description="F-box" evidence="1">
    <location>
        <begin position="1"/>
        <end position="46"/>
    </location>
</feature>
<evidence type="ECO:0000313" key="3">
    <source>
        <dbReference type="Proteomes" id="UP000019116"/>
    </source>
</evidence>
<dbReference type="Gramene" id="TraesCLE_scaffold_059074_01G000700.1">
    <property type="protein sequence ID" value="TraesCLE_scaffold_059074_01G000700.1"/>
    <property type="gene ID" value="TraesCLE_scaffold_059074_01G000700"/>
</dbReference>
<dbReference type="Gramene" id="TraesSYM3B03G01813690.1">
    <property type="protein sequence ID" value="TraesSYM3B03G01813690.1.CDS1"/>
    <property type="gene ID" value="TraesSYM3B03G01813690"/>
</dbReference>
<dbReference type="EnsemblPlants" id="TraesCS3B02G592600.1">
    <property type="protein sequence ID" value="TraesCS3B02G592600.1.cds1"/>
    <property type="gene ID" value="TraesCS3B02G592600"/>
</dbReference>
<keyword evidence="3" id="KW-1185">Reference proteome</keyword>
<dbReference type="Gramene" id="TraesPARA_EIv1.0_0901350.1">
    <property type="protein sequence ID" value="TraesPARA_EIv1.0_0901350.1.CDS1"/>
    <property type="gene ID" value="TraesPARA_EIv1.0_0901350"/>
</dbReference>
<dbReference type="Gramene" id="TraesSTA3B03G01778800.1">
    <property type="protein sequence ID" value="TraesSTA3B03G01778800.1.CDS1"/>
    <property type="gene ID" value="TraesSTA3B03G01778800"/>
</dbReference>
<dbReference type="Gramene" id="TraesROB_scaffold_036978_01G000800.1">
    <property type="protein sequence ID" value="TraesROB_scaffold_036978_01G000800.1"/>
    <property type="gene ID" value="TraesROB_scaffold_036978_01G000800"/>
</dbReference>
<protein>
    <recommendedName>
        <fullName evidence="1">F-box domain-containing protein</fullName>
    </recommendedName>
</protein>
<reference evidence="2" key="1">
    <citation type="submission" date="2018-08" db="EMBL/GenBank/DDBJ databases">
        <authorList>
            <person name="Rossello M."/>
        </authorList>
    </citation>
    <scope>NUCLEOTIDE SEQUENCE [LARGE SCALE GENOMIC DNA]</scope>
    <source>
        <strain evidence="2">cv. Chinese Spring</strain>
    </source>
</reference>
<dbReference type="Gramene" id="TraesNOR3B03G01814300.1">
    <property type="protein sequence ID" value="TraesNOR3B03G01814300.1.CDS1"/>
    <property type="gene ID" value="TraesNOR3B03G01814300"/>
</dbReference>
<dbReference type="Pfam" id="PF12937">
    <property type="entry name" value="F-box-like"/>
    <property type="match status" value="1"/>
</dbReference>
<dbReference type="SMART" id="SM00256">
    <property type="entry name" value="FBOX"/>
    <property type="match status" value="1"/>
</dbReference>
<dbReference type="Gramene" id="TraesCS3B02G592600.1">
    <property type="protein sequence ID" value="TraesCS3B02G592600.1.cds1"/>
    <property type="gene ID" value="TraesCS3B02G592600"/>
</dbReference>
<dbReference type="PANTHER" id="PTHR35828:SF21">
    <property type="entry name" value="F-BOX DOMAIN-CONTAINING PROTEIN"/>
    <property type="match status" value="1"/>
</dbReference>
<evidence type="ECO:0000259" key="1">
    <source>
        <dbReference type="PROSITE" id="PS50181"/>
    </source>
</evidence>
<dbReference type="InterPro" id="IPR001810">
    <property type="entry name" value="F-box_dom"/>
</dbReference>
<dbReference type="Gramene" id="TraesARI3B03G01821530.1">
    <property type="protein sequence ID" value="TraesARI3B03G01821530.1.CDS1"/>
    <property type="gene ID" value="TraesARI3B03G01821530"/>
</dbReference>
<dbReference type="Gramene" id="TraesMAC3B03G01789780.1">
    <property type="protein sequence ID" value="TraesMAC3B03G01789780.1.CDS1"/>
    <property type="gene ID" value="TraesMAC3B03G01789780"/>
</dbReference>
<dbReference type="Gramene" id="TraesLDM3B03G01787160.1">
    <property type="protein sequence ID" value="TraesLDM3B03G01787160.1.CDS1"/>
    <property type="gene ID" value="TraesLDM3B03G01787160"/>
</dbReference>
<sequence>MAVSLPDDLLLEILLRINDEASLFRSATVCNRWRRLVTDRSFLRRRWPDYSPSSFLGFFAQGNRHEELLDAGSLPGPEPCFIPARPSALGACRRSLGSFVTPAPAGLLDGALPLVSRRGLVLVRLEARDTAGYPDDKTVFQLGVCDLHAATCLMLPPLKVSPNFYCYDCNGYAILTGVDCCSKDELTPTVLPSNPLSFFKVVVIGYSNDDLKYNLHTFSSGKSCWDERTNCFDGDVQSYDYGSFSDAVVRNGWAHWLFDNYGEGCLQVVNLDARTGHISLTKLPFEPNCQPTSPSCLTLGTNGVLSLLWIQREGPQLEIWEQREDQGNMSSASEWMCTRTIMLKQLEKENGTRDLIGLREKCGALIISDNYQQIYTTDLKTGMMEKIVDWPSRRSMCHWDSMPLEIDWPTIFVSGLTK</sequence>
<proteinExistence type="predicted"/>
<dbReference type="Gramene" id="TraesWEE_scaffold_033827_01G000100.1">
    <property type="protein sequence ID" value="TraesWEE_scaffold_033827_01G000100.1"/>
    <property type="gene ID" value="TraesWEE_scaffold_033827_01G000100"/>
</dbReference>
<dbReference type="OMA" id="HWDSMPL"/>
<dbReference type="InterPro" id="IPR036047">
    <property type="entry name" value="F-box-like_dom_sf"/>
</dbReference>
<dbReference type="AlphaFoldDB" id="A0A3B6G2S3"/>
<dbReference type="Proteomes" id="UP000019116">
    <property type="component" value="Chromosome 3B"/>
</dbReference>
<dbReference type="Gramene" id="TraesCS3B03G1480200.1">
    <property type="protein sequence ID" value="TraesCS3B03G1480200.1.CDS1"/>
    <property type="gene ID" value="TraesCS3B03G1480200"/>
</dbReference>
<dbReference type="Gramene" id="TraesJUL3B03G01805240.1">
    <property type="protein sequence ID" value="TraesJUL3B03G01805240.1.CDS1"/>
    <property type="gene ID" value="TraesJUL3B03G01805240"/>
</dbReference>
<evidence type="ECO:0000313" key="2">
    <source>
        <dbReference type="EnsemblPlants" id="TraesCS3B02G592600.1.cds1"/>
    </source>
</evidence>
<dbReference type="PROSITE" id="PS50181">
    <property type="entry name" value="FBOX"/>
    <property type="match status" value="1"/>
</dbReference>
<organism evidence="2">
    <name type="scientific">Triticum aestivum</name>
    <name type="common">Wheat</name>
    <dbReference type="NCBI Taxonomy" id="4565"/>
    <lineage>
        <taxon>Eukaryota</taxon>
        <taxon>Viridiplantae</taxon>
        <taxon>Streptophyta</taxon>
        <taxon>Embryophyta</taxon>
        <taxon>Tracheophyta</taxon>
        <taxon>Spermatophyta</taxon>
        <taxon>Magnoliopsida</taxon>
        <taxon>Liliopsida</taxon>
        <taxon>Poales</taxon>
        <taxon>Poaceae</taxon>
        <taxon>BOP clade</taxon>
        <taxon>Pooideae</taxon>
        <taxon>Triticodae</taxon>
        <taxon>Triticeae</taxon>
        <taxon>Triticinae</taxon>
        <taxon>Triticum</taxon>
    </lineage>
</organism>
<dbReference type="OrthoDB" id="717633at2759"/>
<accession>A0A3B6G2S3</accession>
<dbReference type="PANTHER" id="PTHR35828">
    <property type="entry name" value="OS08G0203800 PROTEIN-RELATED"/>
    <property type="match status" value="1"/>
</dbReference>
<dbReference type="SUPFAM" id="SSF81383">
    <property type="entry name" value="F-box domain"/>
    <property type="match status" value="1"/>
</dbReference>
<name>A0A3B6G2S3_WHEAT</name>
<dbReference type="Gene3D" id="1.20.1280.50">
    <property type="match status" value="1"/>
</dbReference>
<reference evidence="2" key="2">
    <citation type="submission" date="2018-10" db="UniProtKB">
        <authorList>
            <consortium name="EnsemblPlants"/>
        </authorList>
    </citation>
    <scope>IDENTIFICATION</scope>
</reference>